<organism evidence="1">
    <name type="scientific">marine sediment metagenome</name>
    <dbReference type="NCBI Taxonomy" id="412755"/>
    <lineage>
        <taxon>unclassified sequences</taxon>
        <taxon>metagenomes</taxon>
        <taxon>ecological metagenomes</taxon>
    </lineage>
</organism>
<evidence type="ECO:0000313" key="1">
    <source>
        <dbReference type="EMBL" id="KKL89395.1"/>
    </source>
</evidence>
<dbReference type="AlphaFoldDB" id="A0A0F9I6H0"/>
<proteinExistence type="predicted"/>
<accession>A0A0F9I6H0</accession>
<feature type="non-terminal residue" evidence="1">
    <location>
        <position position="112"/>
    </location>
</feature>
<sequence>MNPFLDKKESRARRWSSAYRAVTLLVARQNSDKAFTKPEARRKLTIIEQAIGEATVSLREGRYNDHLPTWTFDPARDFKDGVLTDSPGLDRVDEGSVGAWAMRAEEILQGLG</sequence>
<comment type="caution">
    <text evidence="1">The sequence shown here is derived from an EMBL/GenBank/DDBJ whole genome shotgun (WGS) entry which is preliminary data.</text>
</comment>
<protein>
    <submittedName>
        <fullName evidence="1">Uncharacterized protein</fullName>
    </submittedName>
</protein>
<reference evidence="1" key="1">
    <citation type="journal article" date="2015" name="Nature">
        <title>Complex archaea that bridge the gap between prokaryotes and eukaryotes.</title>
        <authorList>
            <person name="Spang A."/>
            <person name="Saw J.H."/>
            <person name="Jorgensen S.L."/>
            <person name="Zaremba-Niedzwiedzka K."/>
            <person name="Martijn J."/>
            <person name="Lind A.E."/>
            <person name="van Eijk R."/>
            <person name="Schleper C."/>
            <person name="Guy L."/>
            <person name="Ettema T.J."/>
        </authorList>
    </citation>
    <scope>NUCLEOTIDE SEQUENCE</scope>
</reference>
<name>A0A0F9I6H0_9ZZZZ</name>
<gene>
    <name evidence="1" type="ORF">LCGC14_1915190</name>
</gene>
<dbReference type="EMBL" id="LAZR01020298">
    <property type="protein sequence ID" value="KKL89395.1"/>
    <property type="molecule type" value="Genomic_DNA"/>
</dbReference>